<proteinExistence type="predicted"/>
<name>A0ABP1AM92_9BRYO</name>
<accession>A0ABP1AM92</accession>
<evidence type="ECO:0000313" key="2">
    <source>
        <dbReference type="Proteomes" id="UP001497522"/>
    </source>
</evidence>
<gene>
    <name evidence="1" type="ORF">CSSPJE1EN2_LOCUS6672</name>
</gene>
<dbReference type="Proteomes" id="UP001497522">
    <property type="component" value="Chromosome 13"/>
</dbReference>
<organism evidence="1 2">
    <name type="scientific">Sphagnum jensenii</name>
    <dbReference type="NCBI Taxonomy" id="128206"/>
    <lineage>
        <taxon>Eukaryota</taxon>
        <taxon>Viridiplantae</taxon>
        <taxon>Streptophyta</taxon>
        <taxon>Embryophyta</taxon>
        <taxon>Bryophyta</taxon>
        <taxon>Sphagnophytina</taxon>
        <taxon>Sphagnopsida</taxon>
        <taxon>Sphagnales</taxon>
        <taxon>Sphagnaceae</taxon>
        <taxon>Sphagnum</taxon>
    </lineage>
</organism>
<keyword evidence="2" id="KW-1185">Reference proteome</keyword>
<sequence length="71" mass="7598">MTESASKEGCLHHGMLDTPHECPCPIFGLGLCSTQCARFACFDGGMHITQHAPLELTLGSTCTISHMTSVF</sequence>
<protein>
    <submittedName>
        <fullName evidence="1">Uncharacterized protein</fullName>
    </submittedName>
</protein>
<reference evidence="1" key="1">
    <citation type="submission" date="2024-03" db="EMBL/GenBank/DDBJ databases">
        <authorList>
            <consortium name="ELIXIR-Norway"/>
            <consortium name="Elixir Norway"/>
        </authorList>
    </citation>
    <scope>NUCLEOTIDE SEQUENCE</scope>
</reference>
<evidence type="ECO:0000313" key="1">
    <source>
        <dbReference type="EMBL" id="CAK9863677.1"/>
    </source>
</evidence>
<dbReference type="EMBL" id="OZ023714">
    <property type="protein sequence ID" value="CAK9863677.1"/>
    <property type="molecule type" value="Genomic_DNA"/>
</dbReference>